<dbReference type="Pfam" id="PF00005">
    <property type="entry name" value="ABC_tran"/>
    <property type="match status" value="1"/>
</dbReference>
<dbReference type="PANTHER" id="PTHR43394">
    <property type="entry name" value="ATP-DEPENDENT PERMEASE MDL1, MITOCHONDRIAL"/>
    <property type="match status" value="1"/>
</dbReference>
<dbReference type="Gene3D" id="3.40.50.300">
    <property type="entry name" value="P-loop containing nucleotide triphosphate hydrolases"/>
    <property type="match status" value="1"/>
</dbReference>
<dbReference type="Pfam" id="PF00664">
    <property type="entry name" value="ABC_membrane"/>
    <property type="match status" value="1"/>
</dbReference>
<evidence type="ECO:0000256" key="2">
    <source>
        <dbReference type="ARBA" id="ARBA00022448"/>
    </source>
</evidence>
<evidence type="ECO:0000256" key="6">
    <source>
        <dbReference type="ARBA" id="ARBA00022741"/>
    </source>
</evidence>
<feature type="transmembrane region" description="Helical" evidence="10">
    <location>
        <begin position="246"/>
        <end position="267"/>
    </location>
</feature>
<accession>A0A4R2R1D3</accession>
<dbReference type="EMBL" id="SLXQ01000005">
    <property type="protein sequence ID" value="TCP53225.1"/>
    <property type="molecule type" value="Genomic_DNA"/>
</dbReference>
<evidence type="ECO:0000259" key="11">
    <source>
        <dbReference type="PROSITE" id="PS50893"/>
    </source>
</evidence>
<dbReference type="InterPro" id="IPR036640">
    <property type="entry name" value="ABC1_TM_sf"/>
</dbReference>
<dbReference type="RefSeq" id="WP_132877653.1">
    <property type="nucleotide sequence ID" value="NZ_SLXQ01000005.1"/>
</dbReference>
<dbReference type="AlphaFoldDB" id="A0A4R2R1D3"/>
<feature type="domain" description="ABC transporter" evidence="11">
    <location>
        <begin position="340"/>
        <end position="578"/>
    </location>
</feature>
<comment type="caution">
    <text evidence="13">The sequence shown here is derived from an EMBL/GenBank/DDBJ whole genome shotgun (WGS) entry which is preliminary data.</text>
</comment>
<dbReference type="FunFam" id="3.40.50.300:FF:001001">
    <property type="entry name" value="Multidrug ABC transporter ATP-binding protein"/>
    <property type="match status" value="1"/>
</dbReference>
<dbReference type="Proteomes" id="UP000294911">
    <property type="component" value="Unassembled WGS sequence"/>
</dbReference>
<evidence type="ECO:0000313" key="14">
    <source>
        <dbReference type="Proteomes" id="UP000294911"/>
    </source>
</evidence>
<keyword evidence="2" id="KW-0813">Transport</keyword>
<dbReference type="InterPro" id="IPR011527">
    <property type="entry name" value="ABC1_TM_dom"/>
</dbReference>
<evidence type="ECO:0000256" key="8">
    <source>
        <dbReference type="ARBA" id="ARBA00022989"/>
    </source>
</evidence>
<dbReference type="GO" id="GO:0005524">
    <property type="term" value="F:ATP binding"/>
    <property type="evidence" value="ECO:0007669"/>
    <property type="project" value="UniProtKB-KW"/>
</dbReference>
<evidence type="ECO:0000256" key="1">
    <source>
        <dbReference type="ARBA" id="ARBA00004651"/>
    </source>
</evidence>
<keyword evidence="7 13" id="KW-0067">ATP-binding</keyword>
<dbReference type="Gene3D" id="1.20.1560.10">
    <property type="entry name" value="ABC transporter type 1, transmembrane domain"/>
    <property type="match status" value="1"/>
</dbReference>
<name>A0A4R2R1D3_9PSEU</name>
<evidence type="ECO:0000256" key="9">
    <source>
        <dbReference type="ARBA" id="ARBA00023136"/>
    </source>
</evidence>
<dbReference type="SUPFAM" id="SSF90123">
    <property type="entry name" value="ABC transporter transmembrane region"/>
    <property type="match status" value="1"/>
</dbReference>
<evidence type="ECO:0000259" key="12">
    <source>
        <dbReference type="PROSITE" id="PS50929"/>
    </source>
</evidence>
<evidence type="ECO:0000313" key="13">
    <source>
        <dbReference type="EMBL" id="TCP53225.1"/>
    </source>
</evidence>
<feature type="transmembrane region" description="Helical" evidence="10">
    <location>
        <begin position="29"/>
        <end position="49"/>
    </location>
</feature>
<evidence type="ECO:0000256" key="3">
    <source>
        <dbReference type="ARBA" id="ARBA00022475"/>
    </source>
</evidence>
<evidence type="ECO:0000256" key="4">
    <source>
        <dbReference type="ARBA" id="ARBA00022519"/>
    </source>
</evidence>
<evidence type="ECO:0000256" key="7">
    <source>
        <dbReference type="ARBA" id="ARBA00022840"/>
    </source>
</evidence>
<dbReference type="InterPro" id="IPR027417">
    <property type="entry name" value="P-loop_NTPase"/>
</dbReference>
<dbReference type="CDD" id="cd07346">
    <property type="entry name" value="ABC_6TM_exporters"/>
    <property type="match status" value="1"/>
</dbReference>
<keyword evidence="6" id="KW-0547">Nucleotide-binding</keyword>
<proteinExistence type="predicted"/>
<dbReference type="GO" id="GO:0015421">
    <property type="term" value="F:ABC-type oligopeptide transporter activity"/>
    <property type="evidence" value="ECO:0007669"/>
    <property type="project" value="TreeGrafter"/>
</dbReference>
<keyword evidence="14" id="KW-1185">Reference proteome</keyword>
<keyword evidence="8 10" id="KW-1133">Transmembrane helix</keyword>
<dbReference type="OrthoDB" id="9806127at2"/>
<feature type="domain" description="ABC transmembrane type-1" evidence="12">
    <location>
        <begin position="29"/>
        <end position="308"/>
    </location>
</feature>
<dbReference type="GO" id="GO:0005886">
    <property type="term" value="C:plasma membrane"/>
    <property type="evidence" value="ECO:0007669"/>
    <property type="project" value="UniProtKB-SubCell"/>
</dbReference>
<reference evidence="13 14" key="1">
    <citation type="submission" date="2019-03" db="EMBL/GenBank/DDBJ databases">
        <title>Genomic Encyclopedia of Type Strains, Phase IV (KMG-IV): sequencing the most valuable type-strain genomes for metagenomic binning, comparative biology and taxonomic classification.</title>
        <authorList>
            <person name="Goeker M."/>
        </authorList>
    </citation>
    <scope>NUCLEOTIDE SEQUENCE [LARGE SCALE GENOMIC DNA]</scope>
    <source>
        <strain evidence="13 14">DSM 45765</strain>
    </source>
</reference>
<dbReference type="PROSITE" id="PS50893">
    <property type="entry name" value="ABC_TRANSPORTER_2"/>
    <property type="match status" value="1"/>
</dbReference>
<dbReference type="InterPro" id="IPR003593">
    <property type="entry name" value="AAA+_ATPase"/>
</dbReference>
<dbReference type="PROSITE" id="PS50929">
    <property type="entry name" value="ABC_TM1F"/>
    <property type="match status" value="1"/>
</dbReference>
<dbReference type="PANTHER" id="PTHR43394:SF1">
    <property type="entry name" value="ATP-BINDING CASSETTE SUB-FAMILY B MEMBER 10, MITOCHONDRIAL"/>
    <property type="match status" value="1"/>
</dbReference>
<keyword evidence="5 10" id="KW-0812">Transmembrane</keyword>
<dbReference type="InterPro" id="IPR003439">
    <property type="entry name" value="ABC_transporter-like_ATP-bd"/>
</dbReference>
<keyword evidence="4" id="KW-0997">Cell inner membrane</keyword>
<evidence type="ECO:0000256" key="10">
    <source>
        <dbReference type="SAM" id="Phobius"/>
    </source>
</evidence>
<feature type="transmembrane region" description="Helical" evidence="10">
    <location>
        <begin position="165"/>
        <end position="184"/>
    </location>
</feature>
<sequence>MNSFPFAEQAAVRQWIVAAARREWRLGSVMLTLFLLAGMLGLVGPQLLGALVDAVTEQRDIPLVELALTFTGVLLVRSVLLRMSHLRARILGERLLARAREEFLERVLRIPVARVESAGTGDLLSRTTSDIGRIEHAARSAAPEIMMSSITVVITAVAMVWTSPLLASGVLLALPIIVVSTRWYRPRAKAVLERMFDSWADVQASSNETVTGAATVEAMRLAARRTSWNRDRLGVTARYERAHRGLLTRWLPFLELSYVLPLCVILFAGGWAYSNGLAGLGAVTAVLLYAQSMASPLNELLLWIEDLQVGGVGMRRILGVQRVPTEDVQRSAGAPAGRDIELHGVRFGYLPGVEVLRGIDLRIPGGEHLAIVGPSGSGKSTLARLLAGVGRPDSGLITLGGVDVAGWPTEQLRAQVLLLTQEHHVFAASVRDNITLTATSTDDPWSDEQLYAALDVVGAAHWVRSLPDGLSTTMGGGAHAVAPDMAQRLALARLVLADPPVVVLDEATALLGDHGGRGLERSLTQALAGRTVVSIAHRLGVARAANRVLVLEDGRISELGTHEELLTADGSYARLVHTVSPVP</sequence>
<feature type="transmembrane region" description="Helical" evidence="10">
    <location>
        <begin position="141"/>
        <end position="159"/>
    </location>
</feature>
<dbReference type="InterPro" id="IPR039421">
    <property type="entry name" value="Type_1_exporter"/>
</dbReference>
<keyword evidence="3" id="KW-1003">Cell membrane</keyword>
<organism evidence="13 14">
    <name type="scientific">Tamaricihabitans halophyticus</name>
    <dbReference type="NCBI Taxonomy" id="1262583"/>
    <lineage>
        <taxon>Bacteria</taxon>
        <taxon>Bacillati</taxon>
        <taxon>Actinomycetota</taxon>
        <taxon>Actinomycetes</taxon>
        <taxon>Pseudonocardiales</taxon>
        <taxon>Pseudonocardiaceae</taxon>
        <taxon>Tamaricihabitans</taxon>
    </lineage>
</organism>
<comment type="subcellular location">
    <subcellularLocation>
        <location evidence="1">Cell membrane</location>
        <topology evidence="1">Multi-pass membrane protein</topology>
    </subcellularLocation>
</comment>
<dbReference type="SUPFAM" id="SSF52540">
    <property type="entry name" value="P-loop containing nucleoside triphosphate hydrolases"/>
    <property type="match status" value="1"/>
</dbReference>
<keyword evidence="9 10" id="KW-0472">Membrane</keyword>
<protein>
    <submittedName>
        <fullName evidence="13">ATP-binding cassette subfamily C protein</fullName>
    </submittedName>
</protein>
<gene>
    <name evidence="13" type="ORF">EV191_105292</name>
</gene>
<evidence type="ECO:0000256" key="5">
    <source>
        <dbReference type="ARBA" id="ARBA00022692"/>
    </source>
</evidence>
<feature type="transmembrane region" description="Helical" evidence="10">
    <location>
        <begin position="61"/>
        <end position="80"/>
    </location>
</feature>
<dbReference type="SMART" id="SM00382">
    <property type="entry name" value="AAA"/>
    <property type="match status" value="1"/>
</dbReference>
<dbReference type="GO" id="GO:0016887">
    <property type="term" value="F:ATP hydrolysis activity"/>
    <property type="evidence" value="ECO:0007669"/>
    <property type="project" value="InterPro"/>
</dbReference>